<reference evidence="3" key="1">
    <citation type="submission" date="2022-11" db="UniProtKB">
        <authorList>
            <consortium name="WormBaseParasite"/>
        </authorList>
    </citation>
    <scope>IDENTIFICATION</scope>
</reference>
<feature type="compositionally biased region" description="Low complexity" evidence="1">
    <location>
        <begin position="87"/>
        <end position="105"/>
    </location>
</feature>
<dbReference type="Proteomes" id="UP000887572">
    <property type="component" value="Unplaced"/>
</dbReference>
<accession>A0A914HTH5</accession>
<organism evidence="2 3">
    <name type="scientific">Globodera rostochiensis</name>
    <name type="common">Golden nematode worm</name>
    <name type="synonym">Heterodera rostochiensis</name>
    <dbReference type="NCBI Taxonomy" id="31243"/>
    <lineage>
        <taxon>Eukaryota</taxon>
        <taxon>Metazoa</taxon>
        <taxon>Ecdysozoa</taxon>
        <taxon>Nematoda</taxon>
        <taxon>Chromadorea</taxon>
        <taxon>Rhabditida</taxon>
        <taxon>Tylenchina</taxon>
        <taxon>Tylenchomorpha</taxon>
        <taxon>Tylenchoidea</taxon>
        <taxon>Heteroderidae</taxon>
        <taxon>Heteroderinae</taxon>
        <taxon>Globodera</taxon>
    </lineage>
</organism>
<feature type="region of interest" description="Disordered" evidence="1">
    <location>
        <begin position="34"/>
        <end position="110"/>
    </location>
</feature>
<sequence length="185" mass="19860">MDRVVAGTMECAGPYRREQLADRREHLETAATAFAATNDRVGESPSENGCRRLGDVRSSAHRVRFGVSTHPPPDTSPWNGAEDESQRSSGSSSSEGNVSGAVSGELGQRLNVSSTNVKAINEEHRKNPTEITNCGNAYVDTAIIDSGRWVAHGQNKREGGRRLKAAKGLSSARVGLKLDILSFNL</sequence>
<dbReference type="WBParaSite" id="Gr19_v10_g4520.t1">
    <property type="protein sequence ID" value="Gr19_v10_g4520.t1"/>
    <property type="gene ID" value="Gr19_v10_g4520"/>
</dbReference>
<proteinExistence type="predicted"/>
<evidence type="ECO:0000256" key="1">
    <source>
        <dbReference type="SAM" id="MobiDB-lite"/>
    </source>
</evidence>
<dbReference type="AlphaFoldDB" id="A0A914HTH5"/>
<protein>
    <submittedName>
        <fullName evidence="3">Uncharacterized protein</fullName>
    </submittedName>
</protein>
<evidence type="ECO:0000313" key="2">
    <source>
        <dbReference type="Proteomes" id="UP000887572"/>
    </source>
</evidence>
<name>A0A914HTH5_GLORO</name>
<evidence type="ECO:0000313" key="3">
    <source>
        <dbReference type="WBParaSite" id="Gr19_v10_g4520.t1"/>
    </source>
</evidence>
<keyword evidence="2" id="KW-1185">Reference proteome</keyword>